<dbReference type="PANTHER" id="PTHR37326">
    <property type="entry name" value="BLL3975 PROTEIN"/>
    <property type="match status" value="1"/>
</dbReference>
<evidence type="ECO:0000313" key="2">
    <source>
        <dbReference type="Proteomes" id="UP000274822"/>
    </source>
</evidence>
<gene>
    <name evidence="1" type="ORF">BC938DRAFT_470970</name>
</gene>
<name>A0A433Q953_9FUNG</name>
<dbReference type="InterPro" id="IPR053138">
    <property type="entry name" value="N-alpha-Ac-DABA_deacetylase"/>
</dbReference>
<dbReference type="EMBL" id="RBNJ01010825">
    <property type="protein sequence ID" value="RUS26291.1"/>
    <property type="molecule type" value="Genomic_DNA"/>
</dbReference>
<evidence type="ECO:0000313" key="1">
    <source>
        <dbReference type="EMBL" id="RUS26291.1"/>
    </source>
</evidence>
<reference evidence="1 2" key="1">
    <citation type="journal article" date="2018" name="New Phytol.">
        <title>Phylogenomics of Endogonaceae and evolution of mycorrhizas within Mucoromycota.</title>
        <authorList>
            <person name="Chang Y."/>
            <person name="Desiro A."/>
            <person name="Na H."/>
            <person name="Sandor L."/>
            <person name="Lipzen A."/>
            <person name="Clum A."/>
            <person name="Barry K."/>
            <person name="Grigoriev I.V."/>
            <person name="Martin F.M."/>
            <person name="Stajich J.E."/>
            <person name="Smith M.E."/>
            <person name="Bonito G."/>
            <person name="Spatafora J.W."/>
        </authorList>
    </citation>
    <scope>NUCLEOTIDE SEQUENCE [LARGE SCALE GENOMIC DNA]</scope>
    <source>
        <strain evidence="1 2">AD002</strain>
    </source>
</reference>
<proteinExistence type="predicted"/>
<dbReference type="PANTHER" id="PTHR37326:SF1">
    <property type="entry name" value="BLL3975 PROTEIN"/>
    <property type="match status" value="1"/>
</dbReference>
<dbReference type="Proteomes" id="UP000274822">
    <property type="component" value="Unassembled WGS sequence"/>
</dbReference>
<organism evidence="1 2">
    <name type="scientific">Jimgerdemannia flammicorona</name>
    <dbReference type="NCBI Taxonomy" id="994334"/>
    <lineage>
        <taxon>Eukaryota</taxon>
        <taxon>Fungi</taxon>
        <taxon>Fungi incertae sedis</taxon>
        <taxon>Mucoromycota</taxon>
        <taxon>Mucoromycotina</taxon>
        <taxon>Endogonomycetes</taxon>
        <taxon>Endogonales</taxon>
        <taxon>Endogonaceae</taxon>
        <taxon>Jimgerdemannia</taxon>
    </lineage>
</organism>
<protein>
    <submittedName>
        <fullName evidence="1">Uncharacterized protein</fullName>
    </submittedName>
</protein>
<dbReference type="SUPFAM" id="SSF53187">
    <property type="entry name" value="Zn-dependent exopeptidases"/>
    <property type="match status" value="1"/>
</dbReference>
<dbReference type="AlphaFoldDB" id="A0A433Q953"/>
<dbReference type="Gene3D" id="3.40.630.10">
    <property type="entry name" value="Zn peptidases"/>
    <property type="match status" value="1"/>
</dbReference>
<comment type="caution">
    <text evidence="1">The sequence shown here is derived from an EMBL/GenBank/DDBJ whole genome shotgun (WGS) entry which is preliminary data.</text>
</comment>
<keyword evidence="2" id="KW-1185">Reference proteome</keyword>
<sequence>MSQFNYLIDLHTAGSDVNDPISALMARLQQPQIVLHNSGQDGYGWAPRTVENMVAVSEIWMLRVIFCNPGILRSAAAARGVKAITVAIGNPQLFQNRYVHWSYMGVMRILDYLNMFKFEPPAEGIISPAPGFWVCLRTLLGELCCFYLHLMSVYAYVCVNGTDAIPVSSYACRFAQLYTKTGVVLEVYGVNTFVRKGDLIVRIKNIFGNVVDEHFVPCSGIVSNVGKGFSVVGRVVFLR</sequence>
<accession>A0A433Q953</accession>